<sequence>MKNKHRNIQKHYKKDKSQISNINLDNINIVEDLLLVNTTSILQKVYAVIFLSLDKLCKGKAKAKLIV</sequence>
<dbReference type="EMBL" id="CAJVPY010006993">
    <property type="protein sequence ID" value="CAG8673193.1"/>
    <property type="molecule type" value="Genomic_DNA"/>
</dbReference>
<protein>
    <submittedName>
        <fullName evidence="1">21132_t:CDS:1</fullName>
    </submittedName>
</protein>
<reference evidence="1" key="1">
    <citation type="submission" date="2021-06" db="EMBL/GenBank/DDBJ databases">
        <authorList>
            <person name="Kallberg Y."/>
            <person name="Tangrot J."/>
            <person name="Rosling A."/>
        </authorList>
    </citation>
    <scope>NUCLEOTIDE SEQUENCE</scope>
    <source>
        <strain evidence="1">MA453B</strain>
    </source>
</reference>
<keyword evidence="2" id="KW-1185">Reference proteome</keyword>
<evidence type="ECO:0000313" key="1">
    <source>
        <dbReference type="EMBL" id="CAG8673193.1"/>
    </source>
</evidence>
<evidence type="ECO:0000313" key="2">
    <source>
        <dbReference type="Proteomes" id="UP000789405"/>
    </source>
</evidence>
<proteinExistence type="predicted"/>
<organism evidence="1 2">
    <name type="scientific">Dentiscutata erythropus</name>
    <dbReference type="NCBI Taxonomy" id="1348616"/>
    <lineage>
        <taxon>Eukaryota</taxon>
        <taxon>Fungi</taxon>
        <taxon>Fungi incertae sedis</taxon>
        <taxon>Mucoromycota</taxon>
        <taxon>Glomeromycotina</taxon>
        <taxon>Glomeromycetes</taxon>
        <taxon>Diversisporales</taxon>
        <taxon>Gigasporaceae</taxon>
        <taxon>Dentiscutata</taxon>
    </lineage>
</organism>
<dbReference type="AlphaFoldDB" id="A0A9N9EGI9"/>
<name>A0A9N9EGI9_9GLOM</name>
<gene>
    <name evidence="1" type="ORF">DERYTH_LOCUS11364</name>
</gene>
<dbReference type="OrthoDB" id="2489340at2759"/>
<accession>A0A9N9EGI9</accession>
<comment type="caution">
    <text evidence="1">The sequence shown here is derived from an EMBL/GenBank/DDBJ whole genome shotgun (WGS) entry which is preliminary data.</text>
</comment>
<dbReference type="Proteomes" id="UP000789405">
    <property type="component" value="Unassembled WGS sequence"/>
</dbReference>